<dbReference type="Gene3D" id="3.30.710.10">
    <property type="entry name" value="Potassium Channel Kv1.1, Chain A"/>
    <property type="match status" value="1"/>
</dbReference>
<evidence type="ECO:0000259" key="1">
    <source>
        <dbReference type="PROSITE" id="PS50097"/>
    </source>
</evidence>
<dbReference type="PROSITE" id="PS51886">
    <property type="entry name" value="TLDC"/>
    <property type="match status" value="1"/>
</dbReference>
<sequence>MTSLFYSNLSKDLSLILNNADDYNVIIHVGENDNKKEFYAHSVILRARSSYFKSALSTNWITKKNNMIIFNKPNITPAIFDIIIKYIYTGELDLTKQPGENILGLLIASDELLLEELFEYVQNYLIEKRTSWIYQNFVLVLNDVFRLDSCKKLQNYCLESICKDPLPFITSKSCLLLDDNVVFSLLKRDDLQVREIIIWNFLIEWGIEQTPDLRSDRNNWNNENYETLEKTLNQFIPLIRFVGISHEELIDKVQPYKAIIPNNLLKEIEEFCYNNILPTLPLRTRKIESNIIKSELINLIIVNWIDKKDIMITRTGNDPLYKFNLIYRGSRDGINNKSFKNKCNGRVASLVLIKVSGSNRIFGGYSSIGFSALGNNLWNKYDGIFYDSSDNFIFSFENSEDIHNIKIGRIINNDKAIQDIETCGFNFGWSSLSMINTNLNIVNHDIYERILPTEKIFYITELETFSSLIVDYAAIEFHNPEIKKSVSIPNECSTILLQNLGQTNPPKLENLHLASKDEQYYDVADSLADLKVSNGENKDVSTGKVSTKEKENVGIINVNRKCAAETQASRGYNDINSKSSDSDGLWKAAMVKSA</sequence>
<dbReference type="InterPro" id="IPR006571">
    <property type="entry name" value="TLDc_dom"/>
</dbReference>
<dbReference type="InterPro" id="IPR051481">
    <property type="entry name" value="BTB-POZ/Galectin-3-binding"/>
</dbReference>
<dbReference type="Gene3D" id="1.25.40.420">
    <property type="match status" value="1"/>
</dbReference>
<gene>
    <name evidence="3" type="ORF">GLOIN_2v1878370</name>
</gene>
<feature type="domain" description="BTB" evidence="1">
    <location>
        <begin position="23"/>
        <end position="96"/>
    </location>
</feature>
<dbReference type="SUPFAM" id="SSF54695">
    <property type="entry name" value="POZ domain"/>
    <property type="match status" value="1"/>
</dbReference>
<reference evidence="3 4" key="1">
    <citation type="journal article" date="2013" name="Proc. Natl. Acad. Sci. U.S.A.">
        <title>Genome of an arbuscular mycorrhizal fungus provides insight into the oldest plant symbiosis.</title>
        <authorList>
            <person name="Tisserant E."/>
            <person name="Malbreil M."/>
            <person name="Kuo A."/>
            <person name="Kohler A."/>
            <person name="Symeonidi A."/>
            <person name="Balestrini R."/>
            <person name="Charron P."/>
            <person name="Duensing N."/>
            <person name="Frei Dit Frey N."/>
            <person name="Gianinazzi-Pearson V."/>
            <person name="Gilbert L.B."/>
            <person name="Handa Y."/>
            <person name="Herr J.R."/>
            <person name="Hijri M."/>
            <person name="Koul R."/>
            <person name="Kawaguchi M."/>
            <person name="Krajinski F."/>
            <person name="Lammers P.J."/>
            <person name="Masclaux F.G."/>
            <person name="Murat C."/>
            <person name="Morin E."/>
            <person name="Ndikumana S."/>
            <person name="Pagni M."/>
            <person name="Petitpierre D."/>
            <person name="Requena N."/>
            <person name="Rosikiewicz P."/>
            <person name="Riley R."/>
            <person name="Saito K."/>
            <person name="San Clemente H."/>
            <person name="Shapiro H."/>
            <person name="van Tuinen D."/>
            <person name="Becard G."/>
            <person name="Bonfante P."/>
            <person name="Paszkowski U."/>
            <person name="Shachar-Hill Y.Y."/>
            <person name="Tuskan G.A."/>
            <person name="Young P.W."/>
            <person name="Sanders I.R."/>
            <person name="Henrissat B."/>
            <person name="Rensing S.A."/>
            <person name="Grigoriev I.V."/>
            <person name="Corradi N."/>
            <person name="Roux C."/>
            <person name="Martin F."/>
        </authorList>
    </citation>
    <scope>NUCLEOTIDE SEQUENCE [LARGE SCALE GENOMIC DNA]</scope>
    <source>
        <strain evidence="3 4">DAOM 197198</strain>
    </source>
</reference>
<evidence type="ECO:0000313" key="3">
    <source>
        <dbReference type="EMBL" id="POG68350.1"/>
    </source>
</evidence>
<dbReference type="Pfam" id="PF00651">
    <property type="entry name" value="BTB"/>
    <property type="match status" value="1"/>
</dbReference>
<dbReference type="InterPro" id="IPR000210">
    <property type="entry name" value="BTB/POZ_dom"/>
</dbReference>
<dbReference type="EMBL" id="AUPC02000154">
    <property type="protein sequence ID" value="POG68350.1"/>
    <property type="molecule type" value="Genomic_DNA"/>
</dbReference>
<accession>A0A2P4PSL3</accession>
<keyword evidence="4" id="KW-1185">Reference proteome</keyword>
<evidence type="ECO:0000259" key="2">
    <source>
        <dbReference type="PROSITE" id="PS51886"/>
    </source>
</evidence>
<dbReference type="SMART" id="SM00225">
    <property type="entry name" value="BTB"/>
    <property type="match status" value="1"/>
</dbReference>
<dbReference type="PROSITE" id="PS50097">
    <property type="entry name" value="BTB"/>
    <property type="match status" value="1"/>
</dbReference>
<dbReference type="Proteomes" id="UP000018888">
    <property type="component" value="Unassembled WGS sequence"/>
</dbReference>
<feature type="domain" description="TLDc" evidence="2">
    <location>
        <begin position="291"/>
        <end position="468"/>
    </location>
</feature>
<protein>
    <recommendedName>
        <fullName evidence="5">BTB-domain-containing protein</fullName>
    </recommendedName>
</protein>
<dbReference type="AlphaFoldDB" id="A0A2P4PSL3"/>
<evidence type="ECO:0008006" key="5">
    <source>
        <dbReference type="Google" id="ProtNLM"/>
    </source>
</evidence>
<dbReference type="Pfam" id="PF07534">
    <property type="entry name" value="TLD"/>
    <property type="match status" value="1"/>
</dbReference>
<dbReference type="VEuPathDB" id="FungiDB:RhiirFUN_021619"/>
<dbReference type="PANTHER" id="PTHR24410:SF23">
    <property type="entry name" value="BTB DOMAIN-CONTAINING PROTEIN-RELATED"/>
    <property type="match status" value="1"/>
</dbReference>
<evidence type="ECO:0000313" key="4">
    <source>
        <dbReference type="Proteomes" id="UP000018888"/>
    </source>
</evidence>
<proteinExistence type="predicted"/>
<name>A0A2P4PSL3_RHIID</name>
<dbReference type="CDD" id="cd18186">
    <property type="entry name" value="BTB_POZ_ZBTB_KLHL-like"/>
    <property type="match status" value="1"/>
</dbReference>
<dbReference type="PANTHER" id="PTHR24410">
    <property type="entry name" value="HL07962P-RELATED"/>
    <property type="match status" value="1"/>
</dbReference>
<organism evidence="3 4">
    <name type="scientific">Rhizophagus irregularis (strain DAOM 181602 / DAOM 197198 / MUCL 43194)</name>
    <name type="common">Arbuscular mycorrhizal fungus</name>
    <name type="synonym">Glomus intraradices</name>
    <dbReference type="NCBI Taxonomy" id="747089"/>
    <lineage>
        <taxon>Eukaryota</taxon>
        <taxon>Fungi</taxon>
        <taxon>Fungi incertae sedis</taxon>
        <taxon>Mucoromycota</taxon>
        <taxon>Glomeromycotina</taxon>
        <taxon>Glomeromycetes</taxon>
        <taxon>Glomerales</taxon>
        <taxon>Glomeraceae</taxon>
        <taxon>Rhizophagus</taxon>
    </lineage>
</organism>
<reference evidence="3 4" key="2">
    <citation type="journal article" date="2018" name="New Phytol.">
        <title>High intraspecific genome diversity in the model arbuscular mycorrhizal symbiont Rhizophagus irregularis.</title>
        <authorList>
            <person name="Chen E.C.H."/>
            <person name="Morin E."/>
            <person name="Beaudet D."/>
            <person name="Noel J."/>
            <person name="Yildirir G."/>
            <person name="Ndikumana S."/>
            <person name="Charron P."/>
            <person name="St-Onge C."/>
            <person name="Giorgi J."/>
            <person name="Kruger M."/>
            <person name="Marton T."/>
            <person name="Ropars J."/>
            <person name="Grigoriev I.V."/>
            <person name="Hainaut M."/>
            <person name="Henrissat B."/>
            <person name="Roux C."/>
            <person name="Martin F."/>
            <person name="Corradi N."/>
        </authorList>
    </citation>
    <scope>NUCLEOTIDE SEQUENCE [LARGE SCALE GENOMIC DNA]</scope>
    <source>
        <strain evidence="3 4">DAOM 197198</strain>
    </source>
</reference>
<dbReference type="InterPro" id="IPR011333">
    <property type="entry name" value="SKP1/BTB/POZ_sf"/>
</dbReference>
<comment type="caution">
    <text evidence="3">The sequence shown here is derived from an EMBL/GenBank/DDBJ whole genome shotgun (WGS) entry which is preliminary data.</text>
</comment>